<dbReference type="PANTHER" id="PTHR10605">
    <property type="entry name" value="HEPARAN SULFATE SULFOTRANSFERASE"/>
    <property type="match status" value="1"/>
</dbReference>
<accession>A0ABX3N619</accession>
<keyword evidence="3" id="KW-1185">Reference proteome</keyword>
<organism evidence="2 3">
    <name type="scientific">Thioclava sediminum</name>
    <dbReference type="NCBI Taxonomy" id="1915319"/>
    <lineage>
        <taxon>Bacteria</taxon>
        <taxon>Pseudomonadati</taxon>
        <taxon>Pseudomonadota</taxon>
        <taxon>Alphaproteobacteria</taxon>
        <taxon>Rhodobacterales</taxon>
        <taxon>Paracoccaceae</taxon>
        <taxon>Thioclava</taxon>
    </lineage>
</organism>
<gene>
    <name evidence="2" type="ORF">BMI91_05685</name>
</gene>
<dbReference type="Proteomes" id="UP000190787">
    <property type="component" value="Unassembled WGS sequence"/>
</dbReference>
<sequence length="286" mass="31121">MPDRTPNLLVIGAMKAGTTTLCEELARHPDVWFPAGKEPNGLARHLKGEPHALDDWRALFSGRRERWLGDGSTGNSKVPFNPDTSGLAAGLCGPDTKILYITRDPIARTERHIAHEIGNGTLASPEGGLFSAPEYLANSAYAMQLSFWRRHFCPEAILEITLEDLTVDRAGVLTRVFSHLGLDPAPVLALGPVDANRGDARRSAHKSWLRPLLHSRAYARLRELLPRSLRQRAAGALLPTATQARVRLSDAEQTAARRALDALNALDAPDAATITATIQAAREAMK</sequence>
<dbReference type="Gene3D" id="3.40.50.300">
    <property type="entry name" value="P-loop containing nucleotide triphosphate hydrolases"/>
    <property type="match status" value="1"/>
</dbReference>
<comment type="caution">
    <text evidence="2">The sequence shown here is derived from an EMBL/GenBank/DDBJ whole genome shotgun (WGS) entry which is preliminary data.</text>
</comment>
<dbReference type="PANTHER" id="PTHR10605:SF56">
    <property type="entry name" value="BIFUNCTIONAL HEPARAN SULFATE N-DEACETYLASE_N-SULFOTRANSFERASE"/>
    <property type="match status" value="1"/>
</dbReference>
<reference evidence="2 3" key="1">
    <citation type="submission" date="2016-11" db="EMBL/GenBank/DDBJ databases">
        <title>A multilocus sequence analysis scheme for characterization of bacteria in the genus Thioclava.</title>
        <authorList>
            <person name="Liu Y."/>
            <person name="Shao Z."/>
        </authorList>
    </citation>
    <scope>NUCLEOTIDE SEQUENCE [LARGE SCALE GENOMIC DNA]</scope>
    <source>
        <strain evidence="2 3">TAW-CT134</strain>
    </source>
</reference>
<dbReference type="InterPro" id="IPR027417">
    <property type="entry name" value="P-loop_NTPase"/>
</dbReference>
<proteinExistence type="predicted"/>
<evidence type="ECO:0000256" key="1">
    <source>
        <dbReference type="ARBA" id="ARBA00022679"/>
    </source>
</evidence>
<dbReference type="RefSeq" id="WP_078604235.1">
    <property type="nucleotide sequence ID" value="NZ_MPZV01000001.1"/>
</dbReference>
<evidence type="ECO:0000313" key="3">
    <source>
        <dbReference type="Proteomes" id="UP000190787"/>
    </source>
</evidence>
<dbReference type="EMBL" id="MPZV01000001">
    <property type="protein sequence ID" value="OOY25879.1"/>
    <property type="molecule type" value="Genomic_DNA"/>
</dbReference>
<evidence type="ECO:0008006" key="4">
    <source>
        <dbReference type="Google" id="ProtNLM"/>
    </source>
</evidence>
<name>A0ABX3N619_9RHOB</name>
<dbReference type="InterPro" id="IPR037359">
    <property type="entry name" value="NST/OST"/>
</dbReference>
<keyword evidence="1" id="KW-0808">Transferase</keyword>
<evidence type="ECO:0000313" key="2">
    <source>
        <dbReference type="EMBL" id="OOY25879.1"/>
    </source>
</evidence>
<protein>
    <recommendedName>
        <fullName evidence="4">Sulfotransferase domain-containing protein</fullName>
    </recommendedName>
</protein>
<dbReference type="SUPFAM" id="SSF52540">
    <property type="entry name" value="P-loop containing nucleoside triphosphate hydrolases"/>
    <property type="match status" value="1"/>
</dbReference>